<dbReference type="EMBL" id="MU005604">
    <property type="protein sequence ID" value="KAF2679371.1"/>
    <property type="molecule type" value="Genomic_DNA"/>
</dbReference>
<dbReference type="PANTHER" id="PTHR42813">
    <property type="entry name" value="ZINC-TYPE ALCOHOL DEHYDROGENASE-LIKE"/>
    <property type="match status" value="1"/>
</dbReference>
<keyword evidence="6" id="KW-0520">NAD</keyword>
<accession>A0A6G1IN44</accession>
<evidence type="ECO:0000313" key="9">
    <source>
        <dbReference type="Proteomes" id="UP000799291"/>
    </source>
</evidence>
<dbReference type="Gene3D" id="3.40.50.720">
    <property type="entry name" value="NAD(P)-binding Rossmann-like Domain"/>
    <property type="match status" value="1"/>
</dbReference>
<dbReference type="Pfam" id="PF08240">
    <property type="entry name" value="ADH_N"/>
    <property type="match status" value="1"/>
</dbReference>
<evidence type="ECO:0000256" key="6">
    <source>
        <dbReference type="ARBA" id="ARBA00023027"/>
    </source>
</evidence>
<evidence type="ECO:0000256" key="3">
    <source>
        <dbReference type="ARBA" id="ARBA00022723"/>
    </source>
</evidence>
<dbReference type="Proteomes" id="UP000799291">
    <property type="component" value="Unassembled WGS sequence"/>
</dbReference>
<dbReference type="InterPro" id="IPR002328">
    <property type="entry name" value="ADH_Zn_CS"/>
</dbReference>
<evidence type="ECO:0000256" key="2">
    <source>
        <dbReference type="ARBA" id="ARBA00008072"/>
    </source>
</evidence>
<dbReference type="InterPro" id="IPR013154">
    <property type="entry name" value="ADH-like_N"/>
</dbReference>
<evidence type="ECO:0000259" key="7">
    <source>
        <dbReference type="Pfam" id="PF08240"/>
    </source>
</evidence>
<keyword evidence="9" id="KW-1185">Reference proteome</keyword>
<keyword evidence="3" id="KW-0479">Metal-binding</keyword>
<proteinExistence type="inferred from homology"/>
<keyword evidence="5" id="KW-0560">Oxidoreductase</keyword>
<dbReference type="GO" id="GO:0016491">
    <property type="term" value="F:oxidoreductase activity"/>
    <property type="evidence" value="ECO:0007669"/>
    <property type="project" value="UniProtKB-KW"/>
</dbReference>
<comment type="similarity">
    <text evidence="2">Belongs to the zinc-containing alcohol dehydrogenase family.</text>
</comment>
<sequence length="382" mass="41157">MRAVLWEGKPEKVVVKNVPVPTIQRPEDVIVRVTVATICGSDLHIWHGELGGSEVPWIMGHEAVGIVTEIGTAVDTIKIGDKVVIPDAPAAGHIVVDAVRTPLGELGSGSYGLGNGFGLDLGGCQAEYVRVPFADDSLTKIPNDPAINELDYLLLSDIWPTAWECLDFSGFRPGDAVAVFGAGPVGLLCAYSALLRGASAVFSIDHVPLRLELAKTLGAIPIDFTKGDPSAQILAKRKEGVNRCCDCCGSVTSLNGNLERDPDYIMREAVKLASFRGGIGFVGVYFHCPPSQGTPRGDDVPANISFPISDFMSKNLSLSGGFADVKRLWRQLLDLLEGGRAHPSFIVSDEVGIDEVPEAYERFDKKRETKTIIRFPWQDESS</sequence>
<evidence type="ECO:0000256" key="4">
    <source>
        <dbReference type="ARBA" id="ARBA00022833"/>
    </source>
</evidence>
<evidence type="ECO:0000256" key="5">
    <source>
        <dbReference type="ARBA" id="ARBA00023002"/>
    </source>
</evidence>
<dbReference type="PANTHER" id="PTHR42813:SF3">
    <property type="entry name" value="GLUTATHIONE-INDEPENDENT FORMALDEHYDE DEHYDROGENASE"/>
    <property type="match status" value="1"/>
</dbReference>
<gene>
    <name evidence="8" type="ORF">K458DRAFT_314526</name>
</gene>
<feature type="domain" description="Alcohol dehydrogenase-like N-terminal" evidence="7">
    <location>
        <begin position="26"/>
        <end position="142"/>
    </location>
</feature>
<comment type="cofactor">
    <cofactor evidence="1">
        <name>Zn(2+)</name>
        <dbReference type="ChEBI" id="CHEBI:29105"/>
    </cofactor>
</comment>
<dbReference type="OrthoDB" id="3941538at2759"/>
<evidence type="ECO:0000313" key="8">
    <source>
        <dbReference type="EMBL" id="KAF2679371.1"/>
    </source>
</evidence>
<dbReference type="AlphaFoldDB" id="A0A6G1IN44"/>
<dbReference type="GO" id="GO:0008270">
    <property type="term" value="F:zinc ion binding"/>
    <property type="evidence" value="ECO:0007669"/>
    <property type="project" value="InterPro"/>
</dbReference>
<dbReference type="Gene3D" id="3.90.180.10">
    <property type="entry name" value="Medium-chain alcohol dehydrogenases, catalytic domain"/>
    <property type="match status" value="1"/>
</dbReference>
<dbReference type="InterPro" id="IPR036291">
    <property type="entry name" value="NAD(P)-bd_dom_sf"/>
</dbReference>
<dbReference type="InterPro" id="IPR011032">
    <property type="entry name" value="GroES-like_sf"/>
</dbReference>
<name>A0A6G1IN44_9PLEO</name>
<dbReference type="SUPFAM" id="SSF51735">
    <property type="entry name" value="NAD(P)-binding Rossmann-fold domains"/>
    <property type="match status" value="1"/>
</dbReference>
<protein>
    <submittedName>
        <fullName evidence="8">GroES-like protein</fullName>
    </submittedName>
</protein>
<keyword evidence="4" id="KW-0862">Zinc</keyword>
<reference evidence="8" key="1">
    <citation type="journal article" date="2020" name="Stud. Mycol.">
        <title>101 Dothideomycetes genomes: a test case for predicting lifestyles and emergence of pathogens.</title>
        <authorList>
            <person name="Haridas S."/>
            <person name="Albert R."/>
            <person name="Binder M."/>
            <person name="Bloem J."/>
            <person name="Labutti K."/>
            <person name="Salamov A."/>
            <person name="Andreopoulos B."/>
            <person name="Baker S."/>
            <person name="Barry K."/>
            <person name="Bills G."/>
            <person name="Bluhm B."/>
            <person name="Cannon C."/>
            <person name="Castanera R."/>
            <person name="Culley D."/>
            <person name="Daum C."/>
            <person name="Ezra D."/>
            <person name="Gonzalez J."/>
            <person name="Henrissat B."/>
            <person name="Kuo A."/>
            <person name="Liang C."/>
            <person name="Lipzen A."/>
            <person name="Lutzoni F."/>
            <person name="Magnuson J."/>
            <person name="Mondo S."/>
            <person name="Nolan M."/>
            <person name="Ohm R."/>
            <person name="Pangilinan J."/>
            <person name="Park H.-J."/>
            <person name="Ramirez L."/>
            <person name="Alfaro M."/>
            <person name="Sun H."/>
            <person name="Tritt A."/>
            <person name="Yoshinaga Y."/>
            <person name="Zwiers L.-H."/>
            <person name="Turgeon B."/>
            <person name="Goodwin S."/>
            <person name="Spatafora J."/>
            <person name="Crous P."/>
            <person name="Grigoriev I."/>
        </authorList>
    </citation>
    <scope>NUCLEOTIDE SEQUENCE</scope>
    <source>
        <strain evidence="8">CBS 122367</strain>
    </source>
</reference>
<organism evidence="8 9">
    <name type="scientific">Lentithecium fluviatile CBS 122367</name>
    <dbReference type="NCBI Taxonomy" id="1168545"/>
    <lineage>
        <taxon>Eukaryota</taxon>
        <taxon>Fungi</taxon>
        <taxon>Dikarya</taxon>
        <taxon>Ascomycota</taxon>
        <taxon>Pezizomycotina</taxon>
        <taxon>Dothideomycetes</taxon>
        <taxon>Pleosporomycetidae</taxon>
        <taxon>Pleosporales</taxon>
        <taxon>Massarineae</taxon>
        <taxon>Lentitheciaceae</taxon>
        <taxon>Lentithecium</taxon>
    </lineage>
</organism>
<dbReference type="PROSITE" id="PS00059">
    <property type="entry name" value="ADH_ZINC"/>
    <property type="match status" value="1"/>
</dbReference>
<dbReference type="SUPFAM" id="SSF50129">
    <property type="entry name" value="GroES-like"/>
    <property type="match status" value="1"/>
</dbReference>
<evidence type="ECO:0000256" key="1">
    <source>
        <dbReference type="ARBA" id="ARBA00001947"/>
    </source>
</evidence>